<name>A0AAW5AFY5_9PSED</name>
<dbReference type="EMBL" id="WKEW01000121">
    <property type="protein sequence ID" value="MCF5060107.1"/>
    <property type="molecule type" value="Genomic_DNA"/>
</dbReference>
<feature type="compositionally biased region" description="Polar residues" evidence="1">
    <location>
        <begin position="1"/>
        <end position="12"/>
    </location>
</feature>
<organism evidence="2 3">
    <name type="scientific">Pseudomonas proteolytica</name>
    <dbReference type="NCBI Taxonomy" id="219574"/>
    <lineage>
        <taxon>Bacteria</taxon>
        <taxon>Pseudomonadati</taxon>
        <taxon>Pseudomonadota</taxon>
        <taxon>Gammaproteobacteria</taxon>
        <taxon>Pseudomonadales</taxon>
        <taxon>Pseudomonadaceae</taxon>
        <taxon>Pseudomonas</taxon>
    </lineage>
</organism>
<protein>
    <submittedName>
        <fullName evidence="2">Uncharacterized protein</fullName>
    </submittedName>
</protein>
<evidence type="ECO:0000313" key="3">
    <source>
        <dbReference type="Proteomes" id="UP000814172"/>
    </source>
</evidence>
<sequence length="581" mass="62977">MSTPFKQFTSPAGQAPKDYNKLGLEDQLPQFETDWNNDITGWTEAAIIGNPWSGLYDAPRSAYYNPLVEGYGDTTLPAITWQPFPNRLWTFFYNNGTAVIPQLGNKAMTLQQVMELTDNGQITINGTLYTLYDPDKKGTLLQLPVTRCPTIDWSGKYKDFSPSGPRGWLDEYCEWSIVRDTNGKMRKITFTSENPAYFLAMWRIDPNAVLGLYRDYIDPNVQLQDLYLRYTADCKTGKAGDPVIDPTTGLPAYDTVNKWNAGTACTPGQFGGAMHLTSGPNTLSAEVYLAAAATIMRPLKSSQSAQALICCAQYGQNYRNSDPHIGFAANGATNDGATPSRISLTNPIALYLQQPTNFNAWKGPQGQDVSQYWRITRGTAKSAINGSDQILQAVFEVPESAGFSINDITINGQAVNYVWVIAQQLLVGLSVTTMPSTAQQQSPCVQDRVNGLQPWPVQLLPLDLFYGQSPTDLPAWLAPGTSGQFALVVQGADLKTTAATARIQFNNPGVTAQVTQFLPDASAIPGQTNAGGTQGYIMTITVAANAAPGLVTVRALNPGEADNVSAADHPWESGLALVPSL</sequence>
<accession>A0AAW5AFY5</accession>
<proteinExistence type="predicted"/>
<dbReference type="AlphaFoldDB" id="A0AAW5AFY5"/>
<comment type="caution">
    <text evidence="2">The sequence shown here is derived from an EMBL/GenBank/DDBJ whole genome shotgun (WGS) entry which is preliminary data.</text>
</comment>
<keyword evidence="3" id="KW-1185">Reference proteome</keyword>
<dbReference type="RefSeq" id="WP_092235623.1">
    <property type="nucleotide sequence ID" value="NZ_FNTR01000004.1"/>
</dbReference>
<feature type="region of interest" description="Disordered" evidence="1">
    <location>
        <begin position="1"/>
        <end position="20"/>
    </location>
</feature>
<evidence type="ECO:0000313" key="2">
    <source>
        <dbReference type="EMBL" id="MCF5060107.1"/>
    </source>
</evidence>
<evidence type="ECO:0000256" key="1">
    <source>
        <dbReference type="SAM" id="MobiDB-lite"/>
    </source>
</evidence>
<reference evidence="2 3" key="1">
    <citation type="submission" date="2019-11" db="EMBL/GenBank/DDBJ databases">
        <title>Epiphytic Pseudomonas syringae from cherry orchards.</title>
        <authorList>
            <person name="Hulin M.T."/>
        </authorList>
    </citation>
    <scope>NUCLEOTIDE SEQUENCE [LARGE SCALE GENOMIC DNA]</scope>
    <source>
        <strain evidence="2 3">PA-6-9F</strain>
    </source>
</reference>
<dbReference type="GeneID" id="55540808"/>
<gene>
    <name evidence="2" type="ORF">GIW75_24535</name>
</gene>
<dbReference type="Proteomes" id="UP000814172">
    <property type="component" value="Unassembled WGS sequence"/>
</dbReference>